<keyword evidence="3" id="KW-0663">Pyridoxal phosphate</keyword>
<reference evidence="8" key="1">
    <citation type="journal article" date="2019" name="Int. J. Syst. Evol. Microbiol.">
        <title>The Global Catalogue of Microorganisms (GCM) 10K type strain sequencing project: providing services to taxonomists for standard genome sequencing and annotation.</title>
        <authorList>
            <consortium name="The Broad Institute Genomics Platform"/>
            <consortium name="The Broad Institute Genome Sequencing Center for Infectious Disease"/>
            <person name="Wu L."/>
            <person name="Ma J."/>
        </authorList>
    </citation>
    <scope>NUCLEOTIDE SEQUENCE [LARGE SCALE GENOMIC DNA]</scope>
    <source>
        <strain evidence="8">CCM 8896</strain>
    </source>
</reference>
<comment type="caution">
    <text evidence="7">The sequence shown here is derived from an EMBL/GenBank/DDBJ whole genome shotgun (WGS) entry which is preliminary data.</text>
</comment>
<sequence length="401" mass="45482">MVELSNTLQQFVTENLVDRKHTAALKWDALQERYGNADLLPLWVADMEFKTPKAVQDALIQRVEQGVFGYSLIPDGYFEAFAGWQAKRHHIQLEKDWLRFDHGVVNSLYAMVHWCTKPGDQVLVLQPVYYPFMSAIEDNGRQVVSVDLVNQGDRWTIDFDRLETTLAQGQIKLFLFCSPHNPVGRIWTEAELEKVLALCRQYHVQLVSDEIHQDFELNGHKFTSVLNVAKGRYQNDVVVLTAPSKTFNLASLANSHVLIPDADKRQAYDDFIKTIHATENSLLGQVAAKAAYQHGEAWFDNLLGVITYNYQSLKEAFQTNCPEITVADLQGTYLSYINLAPVVNADALEDFVQNRCGLAVDYGAWFAPKDNTYIRLNLATDPAIVKTAVQRLITELKNQTK</sequence>
<evidence type="ECO:0000313" key="8">
    <source>
        <dbReference type="Proteomes" id="UP001597267"/>
    </source>
</evidence>
<keyword evidence="4 7" id="KW-0456">Lyase</keyword>
<dbReference type="RefSeq" id="WP_125714456.1">
    <property type="nucleotide sequence ID" value="NZ_JBHTOP010000022.1"/>
</dbReference>
<dbReference type="Pfam" id="PF00155">
    <property type="entry name" value="Aminotran_1_2"/>
    <property type="match status" value="1"/>
</dbReference>
<dbReference type="InterPro" id="IPR051798">
    <property type="entry name" value="Class-II_PLP-Dep_Aminotrans"/>
</dbReference>
<dbReference type="InterPro" id="IPR015424">
    <property type="entry name" value="PyrdxlP-dep_Trfase"/>
</dbReference>
<dbReference type="CDD" id="cd00609">
    <property type="entry name" value="AAT_like"/>
    <property type="match status" value="1"/>
</dbReference>
<dbReference type="InterPro" id="IPR015421">
    <property type="entry name" value="PyrdxlP-dep_Trfase_major"/>
</dbReference>
<comment type="cofactor">
    <cofactor evidence="1">
        <name>pyridoxal 5'-phosphate</name>
        <dbReference type="ChEBI" id="CHEBI:597326"/>
    </cofactor>
</comment>
<evidence type="ECO:0000256" key="1">
    <source>
        <dbReference type="ARBA" id="ARBA00001933"/>
    </source>
</evidence>
<accession>A0ABW4J8U1</accession>
<feature type="domain" description="Aminotransferase class I/classII large" evidence="6">
    <location>
        <begin position="91"/>
        <end position="392"/>
    </location>
</feature>
<evidence type="ECO:0000256" key="2">
    <source>
        <dbReference type="ARBA" id="ARBA00012224"/>
    </source>
</evidence>
<dbReference type="PANTHER" id="PTHR43525">
    <property type="entry name" value="PROTEIN MALY"/>
    <property type="match status" value="1"/>
</dbReference>
<protein>
    <recommendedName>
        <fullName evidence="2">cysteine-S-conjugate beta-lyase</fullName>
        <ecNumber evidence="2">4.4.1.13</ecNumber>
    </recommendedName>
</protein>
<gene>
    <name evidence="7" type="ORF">ACFQ5M_07105</name>
</gene>
<dbReference type="SUPFAM" id="SSF53383">
    <property type="entry name" value="PLP-dependent transferases"/>
    <property type="match status" value="1"/>
</dbReference>
<dbReference type="Gene3D" id="3.40.640.10">
    <property type="entry name" value="Type I PLP-dependent aspartate aminotransferase-like (Major domain)"/>
    <property type="match status" value="1"/>
</dbReference>
<evidence type="ECO:0000259" key="6">
    <source>
        <dbReference type="Pfam" id="PF00155"/>
    </source>
</evidence>
<dbReference type="InterPro" id="IPR015422">
    <property type="entry name" value="PyrdxlP-dep_Trfase_small"/>
</dbReference>
<dbReference type="NCBIfam" id="TIGR04350">
    <property type="entry name" value="C_S_lyase_PatB"/>
    <property type="match status" value="1"/>
</dbReference>
<evidence type="ECO:0000313" key="7">
    <source>
        <dbReference type="EMBL" id="MFD1671855.1"/>
    </source>
</evidence>
<dbReference type="PANTHER" id="PTHR43525:SF1">
    <property type="entry name" value="PROTEIN MALY"/>
    <property type="match status" value="1"/>
</dbReference>
<dbReference type="EMBL" id="JBHTOP010000022">
    <property type="protein sequence ID" value="MFD1671855.1"/>
    <property type="molecule type" value="Genomic_DNA"/>
</dbReference>
<keyword evidence="8" id="KW-1185">Reference proteome</keyword>
<evidence type="ECO:0000256" key="5">
    <source>
        <dbReference type="ARBA" id="ARBA00037974"/>
    </source>
</evidence>
<dbReference type="GO" id="GO:0047804">
    <property type="term" value="F:cysteine-S-conjugate beta-lyase activity"/>
    <property type="evidence" value="ECO:0007669"/>
    <property type="project" value="UniProtKB-EC"/>
</dbReference>
<dbReference type="Gene3D" id="3.90.1150.10">
    <property type="entry name" value="Aspartate Aminotransferase, domain 1"/>
    <property type="match status" value="1"/>
</dbReference>
<name>A0ABW4J8U1_9LACO</name>
<dbReference type="EC" id="4.4.1.13" evidence="2"/>
<proteinExistence type="inferred from homology"/>
<comment type="similarity">
    <text evidence="5">Belongs to the class-II pyridoxal-phosphate-dependent aminotransferase family. MalY/PatB cystathionine beta-lyase subfamily.</text>
</comment>
<dbReference type="InterPro" id="IPR004839">
    <property type="entry name" value="Aminotransferase_I/II_large"/>
</dbReference>
<dbReference type="Proteomes" id="UP001597267">
    <property type="component" value="Unassembled WGS sequence"/>
</dbReference>
<dbReference type="InterPro" id="IPR027619">
    <property type="entry name" value="C-S_lyase_PatB-like"/>
</dbReference>
<organism evidence="7 8">
    <name type="scientific">Agrilactobacillus yilanensis</name>
    <dbReference type="NCBI Taxonomy" id="2485997"/>
    <lineage>
        <taxon>Bacteria</taxon>
        <taxon>Bacillati</taxon>
        <taxon>Bacillota</taxon>
        <taxon>Bacilli</taxon>
        <taxon>Lactobacillales</taxon>
        <taxon>Lactobacillaceae</taxon>
        <taxon>Agrilactobacillus</taxon>
    </lineage>
</organism>
<evidence type="ECO:0000256" key="3">
    <source>
        <dbReference type="ARBA" id="ARBA00022898"/>
    </source>
</evidence>
<evidence type="ECO:0000256" key="4">
    <source>
        <dbReference type="ARBA" id="ARBA00023239"/>
    </source>
</evidence>